<gene>
    <name evidence="4" type="ORF">F4557_000980</name>
    <name evidence="3" type="ORF">GCM10009546_04880</name>
</gene>
<dbReference type="InterPro" id="IPR006311">
    <property type="entry name" value="TAT_signal"/>
</dbReference>
<evidence type="ECO:0000313" key="5">
    <source>
        <dbReference type="Proteomes" id="UP000549343"/>
    </source>
</evidence>
<accession>A0A7W7I8N9</accession>
<feature type="signal peptide" evidence="1">
    <location>
        <begin position="1"/>
        <end position="30"/>
    </location>
</feature>
<dbReference type="AlphaFoldDB" id="A0A7W7I8N9"/>
<sequence length="417" mass="45502">MENPSRRNVLITGGAVGALGALSVATPAQASSLWTWSPTGSVAGAGAGADPKGVWDDEADQLVASLLERGVVPDVNRKLAQWTKNGQTLPSGLPADLRDFIERARQLPSWTDQAKLTQAVDFNERRGLYLGVTYGFASGMMSTVIPREARAVYYSKGGADMRDRITKTAKLGYDIGTANAYGANGEMIVTCVKTRLAHAGVRHLLPQSPHWTSVADEEKPISQADMMVTWHSLPTTVMQNLVKWKVPIPAADSEAFLHSWQVCAHMLGIKDEYIPNSWSEANSQAKQVLDPILAPTPEGIKLADMLLNLATIVPGGPLRYVTKPILGALTRYVLGDEIAGWLNIRRYPLWDTIFEVGWEPFVRIREGLLELEDAPGIVQASYWAFDEILRVAALLVLSGADYPISIEIPTGNNPDYE</sequence>
<dbReference type="PANTHER" id="PTHR37539">
    <property type="entry name" value="SECRETED PROTEIN-RELATED"/>
    <property type="match status" value="1"/>
</dbReference>
<organism evidence="4 5">
    <name type="scientific">Actinomadura livida</name>
    <dbReference type="NCBI Taxonomy" id="79909"/>
    <lineage>
        <taxon>Bacteria</taxon>
        <taxon>Bacillati</taxon>
        <taxon>Actinomycetota</taxon>
        <taxon>Actinomycetes</taxon>
        <taxon>Streptosporangiales</taxon>
        <taxon>Thermomonosporaceae</taxon>
        <taxon>Actinomadura</taxon>
    </lineage>
</organism>
<dbReference type="PANTHER" id="PTHR37539:SF1">
    <property type="entry name" value="ER-BOUND OXYGENASE MPAB_MPAB'_RUBBER OXYGENASE CATALYTIC DOMAIN-CONTAINING PROTEIN"/>
    <property type="match status" value="1"/>
</dbReference>
<dbReference type="EMBL" id="JACHMV010000001">
    <property type="protein sequence ID" value="MBB4772562.1"/>
    <property type="molecule type" value="Genomic_DNA"/>
</dbReference>
<dbReference type="InterPro" id="IPR018713">
    <property type="entry name" value="MPAB/Lcp_cat_dom"/>
</dbReference>
<feature type="domain" description="ER-bound oxygenase mpaB/mpaB'/Rubber oxygenase catalytic" evidence="2">
    <location>
        <begin position="133"/>
        <end position="346"/>
    </location>
</feature>
<reference evidence="3" key="4">
    <citation type="submission" date="2023-12" db="EMBL/GenBank/DDBJ databases">
        <authorList>
            <person name="Sun Q."/>
            <person name="Inoue M."/>
        </authorList>
    </citation>
    <scope>NUCLEOTIDE SEQUENCE</scope>
    <source>
        <strain evidence="3">JCM 10667</strain>
    </source>
</reference>
<keyword evidence="6" id="KW-1185">Reference proteome</keyword>
<dbReference type="InterPro" id="IPR037473">
    <property type="entry name" value="Lcp-like"/>
</dbReference>
<evidence type="ECO:0000313" key="6">
    <source>
        <dbReference type="Proteomes" id="UP001501427"/>
    </source>
</evidence>
<dbReference type="Pfam" id="PF09995">
    <property type="entry name" value="MPAB_Lcp_cat"/>
    <property type="match status" value="1"/>
</dbReference>
<reference evidence="6" key="2">
    <citation type="journal article" date="2019" name="Int. J. Syst. Evol. Microbiol.">
        <title>The Global Catalogue of Microorganisms (GCM) 10K type strain sequencing project: providing services to taxonomists for standard genome sequencing and annotation.</title>
        <authorList>
            <consortium name="The Broad Institute Genomics Platform"/>
            <consortium name="The Broad Institute Genome Sequencing Center for Infectious Disease"/>
            <person name="Wu L."/>
            <person name="Ma J."/>
        </authorList>
    </citation>
    <scope>NUCLEOTIDE SEQUENCE [LARGE SCALE GENOMIC DNA]</scope>
    <source>
        <strain evidence="6">JCM 10667</strain>
    </source>
</reference>
<evidence type="ECO:0000259" key="2">
    <source>
        <dbReference type="Pfam" id="PF09995"/>
    </source>
</evidence>
<dbReference type="Proteomes" id="UP000549343">
    <property type="component" value="Unassembled WGS sequence"/>
</dbReference>
<protein>
    <submittedName>
        <fullName evidence="3">Oxygenase MpaB family protein</fullName>
    </submittedName>
</protein>
<feature type="chain" id="PRO_5031265404" evidence="1">
    <location>
        <begin position="31"/>
        <end position="417"/>
    </location>
</feature>
<comment type="caution">
    <text evidence="4">The sequence shown here is derived from an EMBL/GenBank/DDBJ whole genome shotgun (WGS) entry which is preliminary data.</text>
</comment>
<dbReference type="EMBL" id="BAAAHD010000002">
    <property type="protein sequence ID" value="GAA0545844.1"/>
    <property type="molecule type" value="Genomic_DNA"/>
</dbReference>
<keyword evidence="1" id="KW-0732">Signal</keyword>
<dbReference type="GO" id="GO:0016491">
    <property type="term" value="F:oxidoreductase activity"/>
    <property type="evidence" value="ECO:0007669"/>
    <property type="project" value="InterPro"/>
</dbReference>
<dbReference type="Proteomes" id="UP001501427">
    <property type="component" value="Unassembled WGS sequence"/>
</dbReference>
<dbReference type="PROSITE" id="PS51318">
    <property type="entry name" value="TAT"/>
    <property type="match status" value="1"/>
</dbReference>
<reference evidence="4 5" key="3">
    <citation type="submission" date="2020-08" db="EMBL/GenBank/DDBJ databases">
        <title>Sequencing the genomes of 1000 actinobacteria strains.</title>
        <authorList>
            <person name="Klenk H.-P."/>
        </authorList>
    </citation>
    <scope>NUCLEOTIDE SEQUENCE [LARGE SCALE GENOMIC DNA]</scope>
    <source>
        <strain evidence="4 5">DSM 44772</strain>
    </source>
</reference>
<evidence type="ECO:0000313" key="4">
    <source>
        <dbReference type="EMBL" id="MBB4772562.1"/>
    </source>
</evidence>
<reference evidence="3" key="1">
    <citation type="journal article" date="2014" name="Int. J. Syst. Evol. Microbiol.">
        <title>Complete genome of a new Firmicutes species belonging to the dominant human colonic microbiota ('Ruminococcus bicirculans') reveals two chromosomes and a selective capacity to utilize plant glucans.</title>
        <authorList>
            <consortium name="NISC Comparative Sequencing Program"/>
            <person name="Wegmann U."/>
            <person name="Louis P."/>
            <person name="Goesmann A."/>
            <person name="Henrissat B."/>
            <person name="Duncan S.H."/>
            <person name="Flint H.J."/>
        </authorList>
    </citation>
    <scope>NUCLEOTIDE SEQUENCE</scope>
    <source>
        <strain evidence="3">JCM 10667</strain>
    </source>
</reference>
<dbReference type="RefSeq" id="WP_184880082.1">
    <property type="nucleotide sequence ID" value="NZ_BAAAHD010000002.1"/>
</dbReference>
<proteinExistence type="predicted"/>
<evidence type="ECO:0000256" key="1">
    <source>
        <dbReference type="SAM" id="SignalP"/>
    </source>
</evidence>
<evidence type="ECO:0000313" key="3">
    <source>
        <dbReference type="EMBL" id="GAA0545844.1"/>
    </source>
</evidence>
<name>A0A7W7I8N9_9ACTN</name>